<evidence type="ECO:0000256" key="2">
    <source>
        <dbReference type="ARBA" id="ARBA00008816"/>
    </source>
</evidence>
<comment type="subcellular location">
    <subcellularLocation>
        <location evidence="1">Membrane</location>
        <topology evidence="1">Multi-pass membrane protein</topology>
    </subcellularLocation>
</comment>
<evidence type="ECO:0000256" key="6">
    <source>
        <dbReference type="SAM" id="Phobius"/>
    </source>
</evidence>
<dbReference type="GO" id="GO:0016020">
    <property type="term" value="C:membrane"/>
    <property type="evidence" value="ECO:0007669"/>
    <property type="project" value="UniProtKB-SubCell"/>
</dbReference>
<dbReference type="PANTHER" id="PTHR10165">
    <property type="entry name" value="LIPID PHOSPHATE PHOSPHATASE"/>
    <property type="match status" value="1"/>
</dbReference>
<name>A0A8W8IJ72_MAGGI</name>
<dbReference type="PANTHER" id="PTHR10165:SF35">
    <property type="entry name" value="RE23632P"/>
    <property type="match status" value="1"/>
</dbReference>
<dbReference type="Proteomes" id="UP000005408">
    <property type="component" value="Unassembled WGS sequence"/>
</dbReference>
<dbReference type="SMART" id="SM00014">
    <property type="entry name" value="acidPPc"/>
    <property type="match status" value="1"/>
</dbReference>
<feature type="transmembrane region" description="Helical" evidence="6">
    <location>
        <begin position="105"/>
        <end position="126"/>
    </location>
</feature>
<organism evidence="8 9">
    <name type="scientific">Magallana gigas</name>
    <name type="common">Pacific oyster</name>
    <name type="synonym">Crassostrea gigas</name>
    <dbReference type="NCBI Taxonomy" id="29159"/>
    <lineage>
        <taxon>Eukaryota</taxon>
        <taxon>Metazoa</taxon>
        <taxon>Spiralia</taxon>
        <taxon>Lophotrochozoa</taxon>
        <taxon>Mollusca</taxon>
        <taxon>Bivalvia</taxon>
        <taxon>Autobranchia</taxon>
        <taxon>Pteriomorphia</taxon>
        <taxon>Ostreida</taxon>
        <taxon>Ostreoidea</taxon>
        <taxon>Ostreidae</taxon>
        <taxon>Magallana</taxon>
    </lineage>
</organism>
<dbReference type="SUPFAM" id="SSF48317">
    <property type="entry name" value="Acid phosphatase/Vanadium-dependent haloperoxidase"/>
    <property type="match status" value="1"/>
</dbReference>
<dbReference type="Pfam" id="PF01569">
    <property type="entry name" value="PAP2"/>
    <property type="match status" value="1"/>
</dbReference>
<dbReference type="InterPro" id="IPR043216">
    <property type="entry name" value="PAP-like"/>
</dbReference>
<feature type="transmembrane region" description="Helical" evidence="6">
    <location>
        <begin position="31"/>
        <end position="51"/>
    </location>
</feature>
<evidence type="ECO:0000256" key="4">
    <source>
        <dbReference type="ARBA" id="ARBA00022989"/>
    </source>
</evidence>
<evidence type="ECO:0000259" key="7">
    <source>
        <dbReference type="SMART" id="SM00014"/>
    </source>
</evidence>
<comment type="similarity">
    <text evidence="2">Belongs to the PA-phosphatase related phosphoesterase family.</text>
</comment>
<dbReference type="CDD" id="cd03390">
    <property type="entry name" value="PAP2_containing_1_like"/>
    <property type="match status" value="1"/>
</dbReference>
<evidence type="ECO:0000256" key="3">
    <source>
        <dbReference type="ARBA" id="ARBA00022692"/>
    </source>
</evidence>
<dbReference type="AlphaFoldDB" id="A0A8W8IJ72"/>
<keyword evidence="3 6" id="KW-0812">Transmembrane</keyword>
<dbReference type="GO" id="GO:0006644">
    <property type="term" value="P:phospholipid metabolic process"/>
    <property type="evidence" value="ECO:0007669"/>
    <property type="project" value="InterPro"/>
</dbReference>
<dbReference type="InterPro" id="IPR000326">
    <property type="entry name" value="PAP2/HPO"/>
</dbReference>
<evidence type="ECO:0000256" key="1">
    <source>
        <dbReference type="ARBA" id="ARBA00004141"/>
    </source>
</evidence>
<evidence type="ECO:0000256" key="5">
    <source>
        <dbReference type="ARBA" id="ARBA00023136"/>
    </source>
</evidence>
<feature type="domain" description="Phosphatidic acid phosphatase type 2/haloperoxidase" evidence="7">
    <location>
        <begin position="105"/>
        <end position="243"/>
    </location>
</feature>
<protein>
    <recommendedName>
        <fullName evidence="7">Phosphatidic acid phosphatase type 2/haloperoxidase domain-containing protein</fullName>
    </recommendedName>
</protein>
<keyword evidence="5 6" id="KW-0472">Membrane</keyword>
<keyword evidence="4 6" id="KW-1133">Transmembrane helix</keyword>
<evidence type="ECO:0000313" key="9">
    <source>
        <dbReference type="Proteomes" id="UP000005408"/>
    </source>
</evidence>
<evidence type="ECO:0000313" key="8">
    <source>
        <dbReference type="EnsemblMetazoa" id="G14364.1:cds"/>
    </source>
</evidence>
<feature type="transmembrane region" description="Helical" evidence="6">
    <location>
        <begin position="200"/>
        <end position="219"/>
    </location>
</feature>
<feature type="transmembrane region" description="Helical" evidence="6">
    <location>
        <begin position="71"/>
        <end position="93"/>
    </location>
</feature>
<dbReference type="GO" id="GO:0046839">
    <property type="term" value="P:phospholipid dephosphorylation"/>
    <property type="evidence" value="ECO:0007669"/>
    <property type="project" value="TreeGrafter"/>
</dbReference>
<feature type="transmembrane region" description="Helical" evidence="6">
    <location>
        <begin position="170"/>
        <end position="188"/>
    </location>
</feature>
<feature type="transmembrane region" description="Helical" evidence="6">
    <location>
        <begin position="225"/>
        <end position="243"/>
    </location>
</feature>
<sequence>MINFKEQCSEIKDCLTKPSLMEGHQPLAQELVIRVILFAVFYVTDDAVPYYRQIQKEEQWLYRFPMTPSIYPGNVLWVTVLTVPLTAVLTFYFLRRDRLDARQALLCASLAIFLTGSVTNFIKLGVGRPRPDFLQRCFPDGKIQDDMNCTGNVKDVIQGYKSFPSGHSSFAFSSLGFVALYIAGKLHIFNRNGHGNSLKICLFVSLLVWATLIAVSRTADFHHHWQDVTVGSILGMTLTYFCYRQYYPALTRAVSHLPYISLPSERDLIPTFPASAVNNSEAVNSLMKMV</sequence>
<dbReference type="InterPro" id="IPR036938">
    <property type="entry name" value="PAP2/HPO_sf"/>
</dbReference>
<dbReference type="Gene3D" id="1.20.144.10">
    <property type="entry name" value="Phosphatidic acid phosphatase type 2/haloperoxidase"/>
    <property type="match status" value="1"/>
</dbReference>
<reference evidence="8" key="1">
    <citation type="submission" date="2022-08" db="UniProtKB">
        <authorList>
            <consortium name="EnsemblMetazoa"/>
        </authorList>
    </citation>
    <scope>IDENTIFICATION</scope>
    <source>
        <strain evidence="8">05x7-T-G4-1.051#20</strain>
    </source>
</reference>
<keyword evidence="9" id="KW-1185">Reference proteome</keyword>
<accession>A0A8W8IJ72</accession>
<dbReference type="GO" id="GO:0008195">
    <property type="term" value="F:phosphatidate phosphatase activity"/>
    <property type="evidence" value="ECO:0007669"/>
    <property type="project" value="TreeGrafter"/>
</dbReference>
<dbReference type="EnsemblMetazoa" id="G14364.1">
    <property type="protein sequence ID" value="G14364.1:cds"/>
    <property type="gene ID" value="G14364"/>
</dbReference>
<proteinExistence type="inferred from homology"/>